<evidence type="ECO:0000313" key="1">
    <source>
        <dbReference type="EMBL" id="KKO74757.1"/>
    </source>
</evidence>
<dbReference type="GeneID" id="36320675"/>
<proteinExistence type="predicted"/>
<dbReference type="RefSeq" id="XP_024330499.1">
    <property type="nucleotide sequence ID" value="XM_024475728.1"/>
</dbReference>
<comment type="caution">
    <text evidence="1">The sequence shown here is derived from an EMBL/GenBank/DDBJ whole genome shotgun (WGS) entry which is preliminary data.</text>
</comment>
<dbReference type="Proteomes" id="UP000034350">
    <property type="component" value="Unassembled WGS sequence"/>
</dbReference>
<sequence>MIKMYALHFLCYSLIYARREATSTDDFVNHNTSGNDIYEDEYGLFPEYALTKKDSEPLDDTLRCAKTDNTFIIALNVHLQKYAVESIESASKSKLNMILPPKESILSYIGTIVNEINSDLIRYGVQMVTLLQRYKTEDFVVTDSFDSSCEIKDPVSDRLDESHNQLKDVYQDNMGLHLFVWTCPQDNKDFLTIKINENERCGRTIGVLWQGIELTRINIKSSIMEAITGIPNLYLDGKFPAEKVISNICKFVGDCIGSEPGVVGWKNQALVQVIHAIPDNSHEE</sequence>
<dbReference type="OrthoDB" id="2187049at2759"/>
<dbReference type="VEuPathDB" id="MicrosporidiaDB:G9O61_00g011170"/>
<reference evidence="1 2" key="1">
    <citation type="journal article" date="2015" name="Environ. Microbiol.">
        <title>Genome analyses suggest the presence of polyploidy and recent human-driven expansions in eight global populations of the honeybee pathogen Nosema ceranae.</title>
        <authorList>
            <person name="Pelin A."/>
            <person name="Selman M."/>
            <person name="Aris-Brosou S."/>
            <person name="Farinelli L."/>
            <person name="Corradi N."/>
        </authorList>
    </citation>
    <scope>NUCLEOTIDE SEQUENCE [LARGE SCALE GENOMIC DNA]</scope>
    <source>
        <strain evidence="1 2">PA08 1199</strain>
    </source>
</reference>
<dbReference type="EMBL" id="JPQZ01000047">
    <property type="protein sequence ID" value="KKO74757.1"/>
    <property type="molecule type" value="Genomic_DNA"/>
</dbReference>
<dbReference type="AlphaFoldDB" id="A0A0F9YQ20"/>
<organism evidence="1 2">
    <name type="scientific">Vairimorpha ceranae</name>
    <dbReference type="NCBI Taxonomy" id="40302"/>
    <lineage>
        <taxon>Eukaryota</taxon>
        <taxon>Fungi</taxon>
        <taxon>Fungi incertae sedis</taxon>
        <taxon>Microsporidia</taxon>
        <taxon>Nosematidae</taxon>
        <taxon>Vairimorpha</taxon>
    </lineage>
</organism>
<evidence type="ECO:0000313" key="2">
    <source>
        <dbReference type="Proteomes" id="UP000034350"/>
    </source>
</evidence>
<protein>
    <submittedName>
        <fullName evidence="1">Abc-type multidrug transport atpase and permease component</fullName>
    </submittedName>
</protein>
<accession>A0A0F9YQ20</accession>
<dbReference type="VEuPathDB" id="MicrosporidiaDB:AAJ76_4700024603"/>
<dbReference type="VEuPathDB" id="MicrosporidiaDB:NCER_101296"/>
<dbReference type="OMA" id="GLHLFVW"/>
<gene>
    <name evidence="1" type="ORF">AAJ76_4700024603</name>
</gene>
<keyword evidence="2" id="KW-1185">Reference proteome</keyword>
<name>A0A0F9YQ20_9MICR</name>